<dbReference type="InterPro" id="IPR024936">
    <property type="entry name" value="Cyclophilin-type_PPIase"/>
</dbReference>
<evidence type="ECO:0000256" key="5">
    <source>
        <dbReference type="ARBA" id="ARBA00022490"/>
    </source>
</evidence>
<protein>
    <recommendedName>
        <fullName evidence="8">Peptidyl-prolyl cis-trans isomerase</fullName>
        <shortName evidence="8">PPIase</shortName>
        <ecNumber evidence="8">5.2.1.8</ecNumber>
    </recommendedName>
</protein>
<dbReference type="EC" id="5.2.1.8" evidence="8"/>
<sequence length="180" mass="19512">MAEETYAVLKTTHGDITVRLFPNHAPKTVRNFVELAEGGKEWLDPRTGQKTTAKLYDGTIFHRIIPGFMIQGGDPLGQGTGGPGYRFDDEIHPELAFTKPYLLAMANAGKQGGRGTNGSQFFITVGQTAWLNGKHTIFGEVADQAGRAVVDAISNVKTGPMDRPVDDVVLESVVIERRAS</sequence>
<keyword evidence="6 8" id="KW-0697">Rotamase</keyword>
<dbReference type="Pfam" id="PF00160">
    <property type="entry name" value="Pro_isomerase"/>
    <property type="match status" value="1"/>
</dbReference>
<gene>
    <name evidence="10" type="ORF">KGA66_03405</name>
</gene>
<feature type="domain" description="PPIase cyclophilin-type" evidence="9">
    <location>
        <begin position="14"/>
        <end position="175"/>
    </location>
</feature>
<organism evidence="10 11">
    <name type="scientific">Actinocrinis puniceicyclus</name>
    <dbReference type="NCBI Taxonomy" id="977794"/>
    <lineage>
        <taxon>Bacteria</taxon>
        <taxon>Bacillati</taxon>
        <taxon>Actinomycetota</taxon>
        <taxon>Actinomycetes</taxon>
        <taxon>Catenulisporales</taxon>
        <taxon>Actinospicaceae</taxon>
        <taxon>Actinocrinis</taxon>
    </lineage>
</organism>
<dbReference type="InterPro" id="IPR044666">
    <property type="entry name" value="Cyclophilin_A-like"/>
</dbReference>
<evidence type="ECO:0000256" key="2">
    <source>
        <dbReference type="ARBA" id="ARBA00002388"/>
    </source>
</evidence>
<comment type="caution">
    <text evidence="10">The sequence shown here is derived from an EMBL/GenBank/DDBJ whole genome shotgun (WGS) entry which is preliminary data.</text>
</comment>
<dbReference type="RefSeq" id="WP_369015801.1">
    <property type="nucleotide sequence ID" value="NZ_JAGSXH010000007.1"/>
</dbReference>
<dbReference type="GO" id="GO:0006457">
    <property type="term" value="P:protein folding"/>
    <property type="evidence" value="ECO:0007669"/>
    <property type="project" value="InterPro"/>
</dbReference>
<evidence type="ECO:0000313" key="10">
    <source>
        <dbReference type="EMBL" id="MBS2962080.1"/>
    </source>
</evidence>
<evidence type="ECO:0000256" key="3">
    <source>
        <dbReference type="ARBA" id="ARBA00004496"/>
    </source>
</evidence>
<keyword evidence="11" id="KW-1185">Reference proteome</keyword>
<comment type="catalytic activity">
    <reaction evidence="1 8">
        <text>[protein]-peptidylproline (omega=180) = [protein]-peptidylproline (omega=0)</text>
        <dbReference type="Rhea" id="RHEA:16237"/>
        <dbReference type="Rhea" id="RHEA-COMP:10747"/>
        <dbReference type="Rhea" id="RHEA-COMP:10748"/>
        <dbReference type="ChEBI" id="CHEBI:83833"/>
        <dbReference type="ChEBI" id="CHEBI:83834"/>
        <dbReference type="EC" id="5.2.1.8"/>
    </reaction>
</comment>
<dbReference type="SUPFAM" id="SSF50891">
    <property type="entry name" value="Cyclophilin-like"/>
    <property type="match status" value="1"/>
</dbReference>
<dbReference type="Proteomes" id="UP000677913">
    <property type="component" value="Unassembled WGS sequence"/>
</dbReference>
<evidence type="ECO:0000256" key="6">
    <source>
        <dbReference type="ARBA" id="ARBA00023110"/>
    </source>
</evidence>
<dbReference type="FunFam" id="2.40.100.10:FF:000028">
    <property type="entry name" value="Peptidyl-prolyl cis-trans isomerase"/>
    <property type="match status" value="1"/>
</dbReference>
<dbReference type="AlphaFoldDB" id="A0A8J8BB48"/>
<dbReference type="PANTHER" id="PTHR45625">
    <property type="entry name" value="PEPTIDYL-PROLYL CIS-TRANS ISOMERASE-RELATED"/>
    <property type="match status" value="1"/>
</dbReference>
<comment type="subcellular location">
    <subcellularLocation>
        <location evidence="3">Cytoplasm</location>
    </subcellularLocation>
</comment>
<keyword evidence="7 8" id="KW-0413">Isomerase</keyword>
<name>A0A8J8BB48_9ACTN</name>
<dbReference type="PROSITE" id="PS50072">
    <property type="entry name" value="CSA_PPIASE_2"/>
    <property type="match status" value="1"/>
</dbReference>
<evidence type="ECO:0000313" key="11">
    <source>
        <dbReference type="Proteomes" id="UP000677913"/>
    </source>
</evidence>
<keyword evidence="5" id="KW-0963">Cytoplasm</keyword>
<dbReference type="GO" id="GO:0005737">
    <property type="term" value="C:cytoplasm"/>
    <property type="evidence" value="ECO:0007669"/>
    <property type="project" value="UniProtKB-SubCell"/>
</dbReference>
<dbReference type="InterPro" id="IPR002130">
    <property type="entry name" value="Cyclophilin-type_PPIase_dom"/>
</dbReference>
<dbReference type="PANTHER" id="PTHR45625:SF4">
    <property type="entry name" value="PEPTIDYLPROLYL ISOMERASE DOMAIN AND WD REPEAT-CONTAINING PROTEIN 1"/>
    <property type="match status" value="1"/>
</dbReference>
<evidence type="ECO:0000256" key="1">
    <source>
        <dbReference type="ARBA" id="ARBA00000971"/>
    </source>
</evidence>
<dbReference type="InterPro" id="IPR020892">
    <property type="entry name" value="Cyclophilin-type_PPIase_CS"/>
</dbReference>
<reference evidence="10" key="1">
    <citation type="submission" date="2021-04" db="EMBL/GenBank/DDBJ databases">
        <title>Genome based classification of Actinospica acidithermotolerans sp. nov., an actinobacterium isolated from an Indonesian hot spring.</title>
        <authorList>
            <person name="Kusuma A.B."/>
            <person name="Putra K.E."/>
            <person name="Nafisah S."/>
            <person name="Loh J."/>
            <person name="Nouioui I."/>
            <person name="Goodfellow M."/>
        </authorList>
    </citation>
    <scope>NUCLEOTIDE SEQUENCE</scope>
    <source>
        <strain evidence="10">DSM 45618</strain>
    </source>
</reference>
<comment type="function">
    <text evidence="2 8">PPIases accelerate the folding of proteins. It catalyzes the cis-trans isomerization of proline imidic peptide bonds in oligopeptides.</text>
</comment>
<evidence type="ECO:0000256" key="7">
    <source>
        <dbReference type="ARBA" id="ARBA00023235"/>
    </source>
</evidence>
<dbReference type="PRINTS" id="PR00153">
    <property type="entry name" value="CSAPPISMRASE"/>
</dbReference>
<evidence type="ECO:0000259" key="9">
    <source>
        <dbReference type="PROSITE" id="PS50072"/>
    </source>
</evidence>
<dbReference type="Gene3D" id="2.40.100.10">
    <property type="entry name" value="Cyclophilin-like"/>
    <property type="match status" value="1"/>
</dbReference>
<proteinExistence type="inferred from homology"/>
<comment type="similarity">
    <text evidence="4 8">Belongs to the cyclophilin-type PPIase family.</text>
</comment>
<dbReference type="InterPro" id="IPR029000">
    <property type="entry name" value="Cyclophilin-like_dom_sf"/>
</dbReference>
<dbReference type="PIRSF" id="PIRSF001467">
    <property type="entry name" value="Peptidylpro_ismrse"/>
    <property type="match status" value="1"/>
</dbReference>
<evidence type="ECO:0000256" key="4">
    <source>
        <dbReference type="ARBA" id="ARBA00007365"/>
    </source>
</evidence>
<dbReference type="PROSITE" id="PS00170">
    <property type="entry name" value="CSA_PPIASE_1"/>
    <property type="match status" value="1"/>
</dbReference>
<dbReference type="EMBL" id="JAGSXH010000007">
    <property type="protein sequence ID" value="MBS2962080.1"/>
    <property type="molecule type" value="Genomic_DNA"/>
</dbReference>
<accession>A0A8J8BB48</accession>
<evidence type="ECO:0000256" key="8">
    <source>
        <dbReference type="RuleBase" id="RU363019"/>
    </source>
</evidence>
<dbReference type="GO" id="GO:0003755">
    <property type="term" value="F:peptidyl-prolyl cis-trans isomerase activity"/>
    <property type="evidence" value="ECO:0007669"/>
    <property type="project" value="UniProtKB-UniRule"/>
</dbReference>